<evidence type="ECO:0000313" key="1">
    <source>
        <dbReference type="EMBL" id="GAA4465112.1"/>
    </source>
</evidence>
<evidence type="ECO:0000313" key="2">
    <source>
        <dbReference type="Proteomes" id="UP001501175"/>
    </source>
</evidence>
<organism evidence="1 2">
    <name type="scientific">Nibrella saemangeumensis</name>
    <dbReference type="NCBI Taxonomy" id="1084526"/>
    <lineage>
        <taxon>Bacteria</taxon>
        <taxon>Pseudomonadati</taxon>
        <taxon>Bacteroidota</taxon>
        <taxon>Cytophagia</taxon>
        <taxon>Cytophagales</taxon>
        <taxon>Spirosomataceae</taxon>
        <taxon>Nibrella</taxon>
    </lineage>
</organism>
<dbReference type="RefSeq" id="WP_345247320.1">
    <property type="nucleotide sequence ID" value="NZ_BAABHD010000078.1"/>
</dbReference>
<dbReference type="EMBL" id="BAABHD010000078">
    <property type="protein sequence ID" value="GAA4465112.1"/>
    <property type="molecule type" value="Genomic_DNA"/>
</dbReference>
<gene>
    <name evidence="1" type="ORF">GCM10023189_45300</name>
</gene>
<proteinExistence type="predicted"/>
<dbReference type="Proteomes" id="UP001501175">
    <property type="component" value="Unassembled WGS sequence"/>
</dbReference>
<name>A0ABP8NFN9_9BACT</name>
<protein>
    <recommendedName>
        <fullName evidence="3">ACT domain-containing protein</fullName>
    </recommendedName>
</protein>
<comment type="caution">
    <text evidence="1">The sequence shown here is derived from an EMBL/GenBank/DDBJ whole genome shotgun (WGS) entry which is preliminary data.</text>
</comment>
<accession>A0ABP8NFN9</accession>
<reference evidence="2" key="1">
    <citation type="journal article" date="2019" name="Int. J. Syst. Evol. Microbiol.">
        <title>The Global Catalogue of Microorganisms (GCM) 10K type strain sequencing project: providing services to taxonomists for standard genome sequencing and annotation.</title>
        <authorList>
            <consortium name="The Broad Institute Genomics Platform"/>
            <consortium name="The Broad Institute Genome Sequencing Center for Infectious Disease"/>
            <person name="Wu L."/>
            <person name="Ma J."/>
        </authorList>
    </citation>
    <scope>NUCLEOTIDE SEQUENCE [LARGE SCALE GENOMIC DNA]</scope>
    <source>
        <strain evidence="2">JCM 17927</strain>
    </source>
</reference>
<keyword evidence="2" id="KW-1185">Reference proteome</keyword>
<evidence type="ECO:0008006" key="3">
    <source>
        <dbReference type="Google" id="ProtNLM"/>
    </source>
</evidence>
<sequence length="65" mass="6897">MDTHIVRGNVGMVTVAVRGLTNAGLIHHVRRELGDAGIEVIGICPGHITVSQRTLVADLEEVLDA</sequence>